<evidence type="ECO:0000313" key="1">
    <source>
        <dbReference type="EMBL" id="GAH21936.1"/>
    </source>
</evidence>
<feature type="non-terminal residue" evidence="1">
    <location>
        <position position="80"/>
    </location>
</feature>
<reference evidence="1" key="1">
    <citation type="journal article" date="2014" name="Front. Microbiol.">
        <title>High frequency of phylogenetically diverse reductive dehalogenase-homologous genes in deep subseafloor sedimentary metagenomes.</title>
        <authorList>
            <person name="Kawai M."/>
            <person name="Futagami T."/>
            <person name="Toyoda A."/>
            <person name="Takaki Y."/>
            <person name="Nishi S."/>
            <person name="Hori S."/>
            <person name="Arai W."/>
            <person name="Tsubouchi T."/>
            <person name="Morono Y."/>
            <person name="Uchiyama I."/>
            <person name="Ito T."/>
            <person name="Fujiyama A."/>
            <person name="Inagaki F."/>
            <person name="Takami H."/>
        </authorList>
    </citation>
    <scope>NUCLEOTIDE SEQUENCE</scope>
    <source>
        <strain evidence="1">Expedition CK06-06</strain>
    </source>
</reference>
<name>X1DLY8_9ZZZZ</name>
<comment type="caution">
    <text evidence="1">The sequence shown here is derived from an EMBL/GenBank/DDBJ whole genome shotgun (WGS) entry which is preliminary data.</text>
</comment>
<accession>X1DLY8</accession>
<dbReference type="EMBL" id="BART01040948">
    <property type="protein sequence ID" value="GAH21936.1"/>
    <property type="molecule type" value="Genomic_DNA"/>
</dbReference>
<feature type="non-terminal residue" evidence="1">
    <location>
        <position position="1"/>
    </location>
</feature>
<protein>
    <submittedName>
        <fullName evidence="1">Uncharacterized protein</fullName>
    </submittedName>
</protein>
<dbReference type="AlphaFoldDB" id="X1DLY8"/>
<proteinExistence type="predicted"/>
<organism evidence="1">
    <name type="scientific">marine sediment metagenome</name>
    <dbReference type="NCBI Taxonomy" id="412755"/>
    <lineage>
        <taxon>unclassified sequences</taxon>
        <taxon>metagenomes</taxon>
        <taxon>ecological metagenomes</taxon>
    </lineage>
</organism>
<gene>
    <name evidence="1" type="ORF">S01H4_66263</name>
</gene>
<sequence length="80" mass="8965">ALQVRFEDNSTYRFGYFIPGAVGTPTLSIYSIAFSDQAHIATEHITVEAQRPSDEHIRVNYKDDLDDTEGVFVEVCLLNG</sequence>